<reference evidence="2" key="1">
    <citation type="submission" date="2022-07" db="EMBL/GenBank/DDBJ databases">
        <title>Phylogenomic reconstructions and comparative analyses of Kickxellomycotina fungi.</title>
        <authorList>
            <person name="Reynolds N.K."/>
            <person name="Stajich J.E."/>
            <person name="Barry K."/>
            <person name="Grigoriev I.V."/>
            <person name="Crous P."/>
            <person name="Smith M.E."/>
        </authorList>
    </citation>
    <scope>NUCLEOTIDE SEQUENCE</scope>
    <source>
        <strain evidence="2">BCRC 34882</strain>
    </source>
</reference>
<organism evidence="2 3">
    <name type="scientific">Coemansia umbellata</name>
    <dbReference type="NCBI Taxonomy" id="1424467"/>
    <lineage>
        <taxon>Eukaryota</taxon>
        <taxon>Fungi</taxon>
        <taxon>Fungi incertae sedis</taxon>
        <taxon>Zoopagomycota</taxon>
        <taxon>Kickxellomycotina</taxon>
        <taxon>Kickxellomycetes</taxon>
        <taxon>Kickxellales</taxon>
        <taxon>Kickxellaceae</taxon>
        <taxon>Coemansia</taxon>
    </lineage>
</organism>
<dbReference type="InterPro" id="IPR018608">
    <property type="entry name" value="Gti1/Pac2"/>
</dbReference>
<keyword evidence="3" id="KW-1185">Reference proteome</keyword>
<dbReference type="Pfam" id="PF09729">
    <property type="entry name" value="Gti1_Pac2"/>
    <property type="match status" value="1"/>
</dbReference>
<proteinExistence type="predicted"/>
<comment type="caution">
    <text evidence="2">The sequence shown here is derived from an EMBL/GenBank/DDBJ whole genome shotgun (WGS) entry which is preliminary data.</text>
</comment>
<feature type="compositionally biased region" description="Low complexity" evidence="1">
    <location>
        <begin position="342"/>
        <end position="353"/>
    </location>
</feature>
<feature type="compositionally biased region" description="Polar residues" evidence="1">
    <location>
        <begin position="320"/>
        <end position="341"/>
    </location>
</feature>
<evidence type="ECO:0000313" key="2">
    <source>
        <dbReference type="EMBL" id="KAJ1985759.1"/>
    </source>
</evidence>
<sequence>MERQKSSLHSTETYYGYIDSTDDALLVFEACRKGILQRRNRRLCESERKHIKSGSVFVWDESESGIRRWTDGKRWSPSRVNGCFLVYNELSPKSSSTYIASSDVPIDDGLIKKALSLFNINNSKLHLVCYYKKSDLDSGKLTAPSSDPLLCNIVIPRNLYPDMVPEMIQALERSNSSNASSNSGMPVSAVRERRTSLAVAPIMLNRHLSASVNAKFRQVASTQLCLDPHMDNSGNNSRRRPSGTFFMPYQQQQQQQQHHMPTLQQQAVATAALKHPSQSSMLSISPQKVAVDYRSHSYQLCSYPHPDNNAMRLPPLGTATAPSSRRNTIFGSDNTANSNMRNNGSSQTSSQGSVQLPPISELLKTTHSGSPPPHSLDNNITMTSSEKTVVDNIILPGTLPIPTAARTPVTET</sequence>
<evidence type="ECO:0000313" key="3">
    <source>
        <dbReference type="Proteomes" id="UP001151295"/>
    </source>
</evidence>
<protein>
    <submittedName>
        <fullName evidence="2">Gluconate transport-inducing protein</fullName>
    </submittedName>
</protein>
<gene>
    <name evidence="2" type="primary">PTH2_3</name>
    <name evidence="2" type="ORF">EDC05_006506</name>
</gene>
<dbReference type="PANTHER" id="PTHR28027:SF2">
    <property type="entry name" value="TRANSCRIPTIONAL REGULATOR MIT1"/>
    <property type="match status" value="1"/>
</dbReference>
<feature type="non-terminal residue" evidence="2">
    <location>
        <position position="412"/>
    </location>
</feature>
<dbReference type="PANTHER" id="PTHR28027">
    <property type="entry name" value="TRANSCRIPTIONAL REGULATOR MIT1"/>
    <property type="match status" value="1"/>
</dbReference>
<accession>A0ABQ8PCL6</accession>
<feature type="region of interest" description="Disordered" evidence="1">
    <location>
        <begin position="317"/>
        <end position="354"/>
    </location>
</feature>
<dbReference type="EMBL" id="JANBQD010000237">
    <property type="protein sequence ID" value="KAJ1985759.1"/>
    <property type="molecule type" value="Genomic_DNA"/>
</dbReference>
<dbReference type="Proteomes" id="UP001151295">
    <property type="component" value="Unassembled WGS sequence"/>
</dbReference>
<name>A0ABQ8PCL6_9FUNG</name>
<evidence type="ECO:0000256" key="1">
    <source>
        <dbReference type="SAM" id="MobiDB-lite"/>
    </source>
</evidence>